<evidence type="ECO:0000313" key="3">
    <source>
        <dbReference type="EMBL" id="KAH8027294.1"/>
    </source>
</evidence>
<dbReference type="InterPro" id="IPR039353">
    <property type="entry name" value="TF_Adf1"/>
</dbReference>
<feature type="region of interest" description="Disordered" evidence="1">
    <location>
        <begin position="157"/>
        <end position="177"/>
    </location>
</feature>
<keyword evidence="4" id="KW-1185">Reference proteome</keyword>
<dbReference type="PANTHER" id="PTHR12243:SF69">
    <property type="entry name" value="SI:CH73-59F11.3"/>
    <property type="match status" value="1"/>
</dbReference>
<dbReference type="Pfam" id="PF10545">
    <property type="entry name" value="MADF_DNA_bdg"/>
    <property type="match status" value="1"/>
</dbReference>
<gene>
    <name evidence="3" type="ORF">HPB51_004206</name>
</gene>
<evidence type="ECO:0000313" key="4">
    <source>
        <dbReference type="Proteomes" id="UP000821866"/>
    </source>
</evidence>
<dbReference type="PANTHER" id="PTHR12243">
    <property type="entry name" value="MADF DOMAIN TRANSCRIPTION FACTOR"/>
    <property type="match status" value="1"/>
</dbReference>
<dbReference type="PROSITE" id="PS51029">
    <property type="entry name" value="MADF"/>
    <property type="match status" value="1"/>
</dbReference>
<feature type="domain" description="MADF" evidence="2">
    <location>
        <begin position="15"/>
        <end position="108"/>
    </location>
</feature>
<dbReference type="GO" id="GO:0005634">
    <property type="term" value="C:nucleus"/>
    <property type="evidence" value="ECO:0007669"/>
    <property type="project" value="TreeGrafter"/>
</dbReference>
<feature type="compositionally biased region" description="Polar residues" evidence="1">
    <location>
        <begin position="159"/>
        <end position="177"/>
    </location>
</feature>
<evidence type="ECO:0000259" key="2">
    <source>
        <dbReference type="PROSITE" id="PS51029"/>
    </source>
</evidence>
<proteinExistence type="predicted"/>
<comment type="caution">
    <text evidence="3">The sequence shown here is derived from an EMBL/GenBank/DDBJ whole genome shotgun (WGS) entry which is preliminary data.</text>
</comment>
<dbReference type="GO" id="GO:0005667">
    <property type="term" value="C:transcription regulator complex"/>
    <property type="evidence" value="ECO:0007669"/>
    <property type="project" value="TreeGrafter"/>
</dbReference>
<name>A0A9J6DYV7_RHIMP</name>
<reference evidence="3" key="2">
    <citation type="submission" date="2021-09" db="EMBL/GenBank/DDBJ databases">
        <authorList>
            <person name="Jia N."/>
            <person name="Wang J."/>
            <person name="Shi W."/>
            <person name="Du L."/>
            <person name="Sun Y."/>
            <person name="Zhan W."/>
            <person name="Jiang J."/>
            <person name="Wang Q."/>
            <person name="Zhang B."/>
            <person name="Ji P."/>
            <person name="Sakyi L.B."/>
            <person name="Cui X."/>
            <person name="Yuan T."/>
            <person name="Jiang B."/>
            <person name="Yang W."/>
            <person name="Lam T.T.-Y."/>
            <person name="Chang Q."/>
            <person name="Ding S."/>
            <person name="Wang X."/>
            <person name="Zhu J."/>
            <person name="Ruan X."/>
            <person name="Zhao L."/>
            <person name="Wei J."/>
            <person name="Que T."/>
            <person name="Du C."/>
            <person name="Cheng J."/>
            <person name="Dai P."/>
            <person name="Han X."/>
            <person name="Huang E."/>
            <person name="Gao Y."/>
            <person name="Liu J."/>
            <person name="Shao H."/>
            <person name="Ye R."/>
            <person name="Li L."/>
            <person name="Wei W."/>
            <person name="Wang X."/>
            <person name="Wang C."/>
            <person name="Huo Q."/>
            <person name="Li W."/>
            <person name="Guo W."/>
            <person name="Chen H."/>
            <person name="Chen S."/>
            <person name="Zhou L."/>
            <person name="Zhou L."/>
            <person name="Ni X."/>
            <person name="Tian J."/>
            <person name="Zhou Y."/>
            <person name="Sheng Y."/>
            <person name="Liu T."/>
            <person name="Pan Y."/>
            <person name="Xia L."/>
            <person name="Li J."/>
            <person name="Zhao F."/>
            <person name="Cao W."/>
        </authorList>
    </citation>
    <scope>NUCLEOTIDE SEQUENCE</scope>
    <source>
        <strain evidence="3">Rmic-2018</strain>
        <tissue evidence="3">Larvae</tissue>
    </source>
</reference>
<evidence type="ECO:0000256" key="1">
    <source>
        <dbReference type="SAM" id="MobiDB-lite"/>
    </source>
</evidence>
<accession>A0A9J6DYV7</accession>
<organism evidence="3 4">
    <name type="scientific">Rhipicephalus microplus</name>
    <name type="common">Cattle tick</name>
    <name type="synonym">Boophilus microplus</name>
    <dbReference type="NCBI Taxonomy" id="6941"/>
    <lineage>
        <taxon>Eukaryota</taxon>
        <taxon>Metazoa</taxon>
        <taxon>Ecdysozoa</taxon>
        <taxon>Arthropoda</taxon>
        <taxon>Chelicerata</taxon>
        <taxon>Arachnida</taxon>
        <taxon>Acari</taxon>
        <taxon>Parasitiformes</taxon>
        <taxon>Ixodida</taxon>
        <taxon>Ixodoidea</taxon>
        <taxon>Ixodidae</taxon>
        <taxon>Rhipicephalinae</taxon>
        <taxon>Rhipicephalus</taxon>
        <taxon>Boophilus</taxon>
    </lineage>
</organism>
<protein>
    <recommendedName>
        <fullName evidence="2">MADF domain-containing protein</fullName>
    </recommendedName>
</protein>
<dbReference type="VEuPathDB" id="VectorBase:LOC119173815"/>
<dbReference type="GO" id="GO:0006357">
    <property type="term" value="P:regulation of transcription by RNA polymerase II"/>
    <property type="evidence" value="ECO:0007669"/>
    <property type="project" value="TreeGrafter"/>
</dbReference>
<dbReference type="EMBL" id="JABSTU010000006">
    <property type="protein sequence ID" value="KAH8027294.1"/>
    <property type="molecule type" value="Genomic_DNA"/>
</dbReference>
<reference evidence="3" key="1">
    <citation type="journal article" date="2020" name="Cell">
        <title>Large-Scale Comparative Analyses of Tick Genomes Elucidate Their Genetic Diversity and Vector Capacities.</title>
        <authorList>
            <consortium name="Tick Genome and Microbiome Consortium (TIGMIC)"/>
            <person name="Jia N."/>
            <person name="Wang J."/>
            <person name="Shi W."/>
            <person name="Du L."/>
            <person name="Sun Y."/>
            <person name="Zhan W."/>
            <person name="Jiang J.F."/>
            <person name="Wang Q."/>
            <person name="Zhang B."/>
            <person name="Ji P."/>
            <person name="Bell-Sakyi L."/>
            <person name="Cui X.M."/>
            <person name="Yuan T.T."/>
            <person name="Jiang B.G."/>
            <person name="Yang W.F."/>
            <person name="Lam T.T."/>
            <person name="Chang Q.C."/>
            <person name="Ding S.J."/>
            <person name="Wang X.J."/>
            <person name="Zhu J.G."/>
            <person name="Ruan X.D."/>
            <person name="Zhao L."/>
            <person name="Wei J.T."/>
            <person name="Ye R.Z."/>
            <person name="Que T.C."/>
            <person name="Du C.H."/>
            <person name="Zhou Y.H."/>
            <person name="Cheng J.X."/>
            <person name="Dai P.F."/>
            <person name="Guo W.B."/>
            <person name="Han X.H."/>
            <person name="Huang E.J."/>
            <person name="Li L.F."/>
            <person name="Wei W."/>
            <person name="Gao Y.C."/>
            <person name="Liu J.Z."/>
            <person name="Shao H.Z."/>
            <person name="Wang X."/>
            <person name="Wang C.C."/>
            <person name="Yang T.C."/>
            <person name="Huo Q.B."/>
            <person name="Li W."/>
            <person name="Chen H.Y."/>
            <person name="Chen S.E."/>
            <person name="Zhou L.G."/>
            <person name="Ni X.B."/>
            <person name="Tian J.H."/>
            <person name="Sheng Y."/>
            <person name="Liu T."/>
            <person name="Pan Y.S."/>
            <person name="Xia L.Y."/>
            <person name="Li J."/>
            <person name="Zhao F."/>
            <person name="Cao W.C."/>
        </authorList>
    </citation>
    <scope>NUCLEOTIDE SEQUENCE</scope>
    <source>
        <strain evidence="3">Rmic-2018</strain>
    </source>
</reference>
<dbReference type="Proteomes" id="UP000821866">
    <property type="component" value="Chromosome 4"/>
</dbReference>
<sequence>MAPTMSEQAAFSAELLIDAIKHYPVRFDKCHPRYKAVEYNKELWVKIAAHLGVTAAFCQTKFENLKDSFTKLKTKIKDKTKSGAGAADIPSVKWRHFEAMVLIMKKVYVEPIICSNISFKQATGSECYKEEGTGQDEAEEFIYSDILEVDTEDLKRCGRSTSDLSGRQAETTDSPET</sequence>
<dbReference type="VEuPathDB" id="VectorBase:LOC119175726"/>
<dbReference type="AlphaFoldDB" id="A0A9J6DYV7"/>
<dbReference type="SMART" id="SM00595">
    <property type="entry name" value="MADF"/>
    <property type="match status" value="1"/>
</dbReference>
<dbReference type="InterPro" id="IPR006578">
    <property type="entry name" value="MADF-dom"/>
</dbReference>